<sequence>MSDLDQTVLPAVPHRARPVQHGFVARVAGGLFMG</sequence>
<gene>
    <name evidence="1" type="ORF">GUK36_43330</name>
</gene>
<evidence type="ECO:0000313" key="2">
    <source>
        <dbReference type="Proteomes" id="UP000471409"/>
    </source>
</evidence>
<dbReference type="AlphaFoldDB" id="A0A6P0DVU0"/>
<organism evidence="1 2">
    <name type="scientific">Rhizobium leguminosarum</name>
    <dbReference type="NCBI Taxonomy" id="384"/>
    <lineage>
        <taxon>Bacteria</taxon>
        <taxon>Pseudomonadati</taxon>
        <taxon>Pseudomonadota</taxon>
        <taxon>Alphaproteobacteria</taxon>
        <taxon>Hyphomicrobiales</taxon>
        <taxon>Rhizobiaceae</taxon>
        <taxon>Rhizobium/Agrobacterium group</taxon>
        <taxon>Rhizobium</taxon>
    </lineage>
</organism>
<feature type="non-terminal residue" evidence="1">
    <location>
        <position position="34"/>
    </location>
</feature>
<dbReference type="EMBL" id="WXXP01001168">
    <property type="protein sequence ID" value="NEK56060.1"/>
    <property type="molecule type" value="Genomic_DNA"/>
</dbReference>
<proteinExistence type="predicted"/>
<evidence type="ECO:0000313" key="1">
    <source>
        <dbReference type="EMBL" id="NEK56060.1"/>
    </source>
</evidence>
<accession>A0A6P0DVU0</accession>
<dbReference type="Proteomes" id="UP000471409">
    <property type="component" value="Unassembled WGS sequence"/>
</dbReference>
<protein>
    <submittedName>
        <fullName evidence="1">Phosphonate ABC transporter permease</fullName>
    </submittedName>
</protein>
<reference evidence="1 2" key="1">
    <citation type="submission" date="2020-01" db="EMBL/GenBank/DDBJ databases">
        <title>Rhizobium genotypes associated with high levels of biological nitrogen fixation by grain legumes in a temperate-maritime cropping system.</title>
        <authorList>
            <person name="Maluk M."/>
            <person name="Francesc Ferrando Molina F."/>
            <person name="Lopez Del Egido L."/>
            <person name="Lafos M."/>
            <person name="Langarica-Fuentes A."/>
            <person name="Gebre Yohannes G."/>
            <person name="Young M.W."/>
            <person name="Martin P."/>
            <person name="Gantlett R."/>
            <person name="Kenicer G."/>
            <person name="Hawes C."/>
            <person name="Begg G.S."/>
            <person name="Quilliam R.S."/>
            <person name="Squire G.R."/>
            <person name="Poole P.S."/>
            <person name="Young P.W."/>
            <person name="Iannetta P.M."/>
            <person name="James E.K."/>
        </authorList>
    </citation>
    <scope>NUCLEOTIDE SEQUENCE [LARGE SCALE GENOMIC DNA]</scope>
    <source>
        <strain evidence="1 2">JHI944</strain>
    </source>
</reference>
<name>A0A6P0DVU0_RHILE</name>
<comment type="caution">
    <text evidence="1">The sequence shown here is derived from an EMBL/GenBank/DDBJ whole genome shotgun (WGS) entry which is preliminary data.</text>
</comment>